<dbReference type="InterPro" id="IPR003673">
    <property type="entry name" value="CoA-Trfase_fam_III"/>
</dbReference>
<dbReference type="InterPro" id="IPR050483">
    <property type="entry name" value="CoA-transferase_III_domain"/>
</dbReference>
<keyword evidence="1 2" id="KW-0808">Transferase</keyword>
<dbReference type="PANTHER" id="PTHR48207">
    <property type="entry name" value="SUCCINATE--HYDROXYMETHYLGLUTARATE COA-TRANSFERASE"/>
    <property type="match status" value="1"/>
</dbReference>
<dbReference type="GO" id="GO:0008410">
    <property type="term" value="F:CoA-transferase activity"/>
    <property type="evidence" value="ECO:0007669"/>
    <property type="project" value="TreeGrafter"/>
</dbReference>
<proteinExistence type="predicted"/>
<organism evidence="2">
    <name type="scientific">Bradyrhizobium sp. LLZ17</name>
    <dbReference type="NCBI Taxonomy" id="3239388"/>
    <lineage>
        <taxon>Bacteria</taxon>
        <taxon>Pseudomonadati</taxon>
        <taxon>Pseudomonadota</taxon>
        <taxon>Alphaproteobacteria</taxon>
        <taxon>Hyphomicrobiales</taxon>
        <taxon>Nitrobacteraceae</taxon>
        <taxon>Bradyrhizobium</taxon>
    </lineage>
</organism>
<dbReference type="Gene3D" id="3.40.50.10540">
    <property type="entry name" value="Crotonobetainyl-coa:carnitine coa-transferase, domain 1"/>
    <property type="match status" value="2"/>
</dbReference>
<dbReference type="EMBL" id="CP165734">
    <property type="protein sequence ID" value="XDV60903.1"/>
    <property type="molecule type" value="Genomic_DNA"/>
</dbReference>
<reference evidence="2" key="1">
    <citation type="submission" date="2024-08" db="EMBL/GenBank/DDBJ databases">
        <authorList>
            <person name="Chaddad Z."/>
            <person name="Lamrabet M."/>
            <person name="Bouhnik O."/>
            <person name="Alami S."/>
            <person name="Wipf D."/>
            <person name="Courty P.E."/>
            <person name="Missbah El Idrissi M."/>
        </authorList>
    </citation>
    <scope>NUCLEOTIDE SEQUENCE</scope>
    <source>
        <strain evidence="2">LLZ17</strain>
    </source>
</reference>
<evidence type="ECO:0000313" key="2">
    <source>
        <dbReference type="EMBL" id="XDV60903.1"/>
    </source>
</evidence>
<accession>A0AB39XT11</accession>
<dbReference type="PANTHER" id="PTHR48207:SF3">
    <property type="entry name" value="SUCCINATE--HYDROXYMETHYLGLUTARATE COA-TRANSFERASE"/>
    <property type="match status" value="1"/>
</dbReference>
<gene>
    <name evidence="2" type="ORF">AB8Z38_17420</name>
</gene>
<dbReference type="SUPFAM" id="SSF89796">
    <property type="entry name" value="CoA-transferase family III (CaiB/BaiF)"/>
    <property type="match status" value="1"/>
</dbReference>
<protein>
    <submittedName>
        <fullName evidence="2">CoA transferase</fullName>
    </submittedName>
</protein>
<dbReference type="InterPro" id="IPR023606">
    <property type="entry name" value="CoA-Trfase_III_dom_1_sf"/>
</dbReference>
<dbReference type="AlphaFoldDB" id="A0AB39XT11"/>
<dbReference type="Pfam" id="PF02515">
    <property type="entry name" value="CoA_transf_3"/>
    <property type="match status" value="1"/>
</dbReference>
<dbReference type="RefSeq" id="WP_369726247.1">
    <property type="nucleotide sequence ID" value="NZ_CP165734.1"/>
</dbReference>
<name>A0AB39XT11_9BRAD</name>
<evidence type="ECO:0000256" key="1">
    <source>
        <dbReference type="ARBA" id="ARBA00022679"/>
    </source>
</evidence>
<sequence length="415" mass="45089">MGFLAPYRVLDLTDERGLIAGAMFGRLGADVIQVEPPRGSPGRNVPPFAQDAPVGENSLYWSAYASGKRGVTCALDRAEGRSLLHQLVATADVLFESQGAALHPELRFDALKEINPRLVHVTITPFGSNGPKARYLDSDLIVWAAAGPLGPNCDDRGKPLRISVPQSYLHAGADAASGALLALFARNKTGEGQHVDISIQQSVAMTTCSANLAAAVGHENYSIDIPLEAVEPHLSGLRRRRVIWQVKDGVVHMYLRDGSEGRFTNNLFKWMRGNGVVPSGVAEWDWIELPQLIETGKVSKRQVEQARAAIVACFACYTKRELMEVASGEGILMSPAFTVAEVSENPHLIARGFFDTLNESGRQRTLPGRFALTSIPSHVRTSPAPRLGEHNDEVYEGFLGLAPERIAQLRRDGVV</sequence>